<sequence length="66" mass="6905">MPGGDRTGPTGQGTRSGRGKGLCGGNDRSGYYDDENRRHEGRRKAQTGEGRGSGLGRSRGRGRGNA</sequence>
<accession>A0A2U2B6Z4</accession>
<proteinExistence type="predicted"/>
<gene>
    <name evidence="2" type="ORF">DDZ16_13965</name>
</gene>
<name>A0A2U2B6Z4_9BACT</name>
<dbReference type="AlphaFoldDB" id="A0A2U2B6Z4"/>
<dbReference type="EMBL" id="QEWP01000011">
    <property type="protein sequence ID" value="PWD98838.1"/>
    <property type="molecule type" value="Genomic_DNA"/>
</dbReference>
<evidence type="ECO:0000256" key="1">
    <source>
        <dbReference type="SAM" id="MobiDB-lite"/>
    </source>
</evidence>
<dbReference type="Proteomes" id="UP000244956">
    <property type="component" value="Unassembled WGS sequence"/>
</dbReference>
<dbReference type="OrthoDB" id="9815278at2"/>
<dbReference type="RefSeq" id="WP_109265099.1">
    <property type="nucleotide sequence ID" value="NZ_QEWP01000011.1"/>
</dbReference>
<protein>
    <submittedName>
        <fullName evidence="2">Uncharacterized protein</fullName>
    </submittedName>
</protein>
<evidence type="ECO:0000313" key="3">
    <source>
        <dbReference type="Proteomes" id="UP000244956"/>
    </source>
</evidence>
<reference evidence="2 3" key="1">
    <citation type="submission" date="2018-05" db="EMBL/GenBank/DDBJ databases">
        <title>Marinilabilia rubrum sp. nov., isolated from saltern sediment.</title>
        <authorList>
            <person name="Zhang R."/>
        </authorList>
    </citation>
    <scope>NUCLEOTIDE SEQUENCE [LARGE SCALE GENOMIC DNA]</scope>
    <source>
        <strain evidence="2 3">WTE16</strain>
    </source>
</reference>
<keyword evidence="3" id="KW-1185">Reference proteome</keyword>
<feature type="region of interest" description="Disordered" evidence="1">
    <location>
        <begin position="1"/>
        <end position="66"/>
    </location>
</feature>
<dbReference type="Pfam" id="PF17253">
    <property type="entry name" value="DUF5320"/>
    <property type="match status" value="1"/>
</dbReference>
<evidence type="ECO:0000313" key="2">
    <source>
        <dbReference type="EMBL" id="PWD98838.1"/>
    </source>
</evidence>
<organism evidence="2 3">
    <name type="scientific">Marinilabilia rubra</name>
    <dbReference type="NCBI Taxonomy" id="2162893"/>
    <lineage>
        <taxon>Bacteria</taxon>
        <taxon>Pseudomonadati</taxon>
        <taxon>Bacteroidota</taxon>
        <taxon>Bacteroidia</taxon>
        <taxon>Marinilabiliales</taxon>
        <taxon>Marinilabiliaceae</taxon>
        <taxon>Marinilabilia</taxon>
    </lineage>
</organism>
<comment type="caution">
    <text evidence="2">The sequence shown here is derived from an EMBL/GenBank/DDBJ whole genome shotgun (WGS) entry which is preliminary data.</text>
</comment>
<feature type="compositionally biased region" description="Gly residues" evidence="1">
    <location>
        <begin position="1"/>
        <end position="24"/>
    </location>
</feature>
<dbReference type="InterPro" id="IPR035205">
    <property type="entry name" value="DUF5320"/>
</dbReference>